<dbReference type="InterPro" id="IPR023801">
    <property type="entry name" value="His_deacetylse_dom"/>
</dbReference>
<evidence type="ECO:0000313" key="23">
    <source>
        <dbReference type="RefSeq" id="XP_030750763.1"/>
    </source>
</evidence>
<feature type="active site" description="Proton acceptor" evidence="18">
    <location>
        <position position="141"/>
    </location>
</feature>
<dbReference type="EC" id="3.5.1.98" evidence="17"/>
<dbReference type="GO" id="GO:0046872">
    <property type="term" value="F:metal ion binding"/>
    <property type="evidence" value="ECO:0007669"/>
    <property type="project" value="UniProtKB-KW"/>
</dbReference>
<dbReference type="Pfam" id="PF00850">
    <property type="entry name" value="Hist_deacetyl"/>
    <property type="match status" value="1"/>
</dbReference>
<dbReference type="AlphaFoldDB" id="A0A6J2XH56"/>
<evidence type="ECO:0000256" key="13">
    <source>
        <dbReference type="ARBA" id="ARBA00023242"/>
    </source>
</evidence>
<dbReference type="PANTHER" id="PTHR10625">
    <property type="entry name" value="HISTONE DEACETYLASE HDAC1-RELATED"/>
    <property type="match status" value="1"/>
</dbReference>
<evidence type="ECO:0000256" key="17">
    <source>
        <dbReference type="PIRNR" id="PIRNR037913"/>
    </source>
</evidence>
<comment type="subcellular location">
    <subcellularLocation>
        <location evidence="3">Chromosome</location>
    </subcellularLocation>
    <subcellularLocation>
        <location evidence="4">Cytoplasm</location>
    </subcellularLocation>
    <subcellularLocation>
        <location evidence="2 17">Nucleus</location>
    </subcellularLocation>
</comment>
<dbReference type="InterPro" id="IPR000286">
    <property type="entry name" value="HDACs"/>
</dbReference>
<evidence type="ECO:0000256" key="4">
    <source>
        <dbReference type="ARBA" id="ARBA00004496"/>
    </source>
</evidence>
<dbReference type="PANTHER" id="PTHR10625:SF14">
    <property type="entry name" value="HISTONE DEACETYLASE 8"/>
    <property type="match status" value="1"/>
</dbReference>
<gene>
    <name evidence="23" type="primary">LOC115878403</name>
</gene>
<dbReference type="GO" id="GO:0141221">
    <property type="term" value="F:histone deacetylase activity, hydrolytic mechanism"/>
    <property type="evidence" value="ECO:0007669"/>
    <property type="project" value="UniProtKB-EC"/>
</dbReference>
<feature type="binding site" evidence="19">
    <location>
        <position position="304"/>
    </location>
    <ligand>
        <name>substrate</name>
    </ligand>
</feature>
<evidence type="ECO:0000256" key="2">
    <source>
        <dbReference type="ARBA" id="ARBA00004123"/>
    </source>
</evidence>
<dbReference type="Gene3D" id="3.40.800.20">
    <property type="entry name" value="Histone deacetylase domain"/>
    <property type="match status" value="1"/>
</dbReference>
<keyword evidence="6" id="KW-0963">Cytoplasm</keyword>
<dbReference type="InterPro" id="IPR023696">
    <property type="entry name" value="Ureohydrolase_dom_sf"/>
</dbReference>
<evidence type="ECO:0000256" key="15">
    <source>
        <dbReference type="ARBA" id="ARBA00049193"/>
    </source>
</evidence>
<keyword evidence="13 17" id="KW-0539">Nucleus</keyword>
<dbReference type="InParanoid" id="A0A6J2XH56"/>
<protein>
    <recommendedName>
        <fullName evidence="17">Histone deacetylase</fullName>
        <ecNumber evidence="17">3.5.1.98</ecNumber>
    </recommendedName>
</protein>
<comment type="catalytic activity">
    <reaction evidence="16">
        <text>N(6)-acetyl-L-lysyl-[histone] + H2O = L-lysyl-[histone] + acetate</text>
        <dbReference type="Rhea" id="RHEA:58196"/>
        <dbReference type="Rhea" id="RHEA-COMP:9845"/>
        <dbReference type="Rhea" id="RHEA-COMP:11338"/>
        <dbReference type="ChEBI" id="CHEBI:15377"/>
        <dbReference type="ChEBI" id="CHEBI:29969"/>
        <dbReference type="ChEBI" id="CHEBI:30089"/>
        <dbReference type="ChEBI" id="CHEBI:61930"/>
        <dbReference type="EC" id="3.5.1.98"/>
    </reaction>
    <physiologicalReaction direction="left-to-right" evidence="16">
        <dbReference type="Rhea" id="RHEA:58197"/>
    </physiologicalReaction>
</comment>
<evidence type="ECO:0000256" key="19">
    <source>
        <dbReference type="PIRSR" id="PIRSR037913-2"/>
    </source>
</evidence>
<feature type="binding site" evidence="19">
    <location>
        <position position="99"/>
    </location>
    <ligand>
        <name>substrate</name>
    </ligand>
</feature>
<feature type="binding site" evidence="20">
    <location>
        <position position="265"/>
    </location>
    <ligand>
        <name>a divalent metal cation</name>
        <dbReference type="ChEBI" id="CHEBI:60240"/>
    </ligand>
</feature>
<comment type="catalytic activity">
    <reaction evidence="15">
        <text>N(6)-(2E)-butenoyl-L-lysyl-[protein] + H2O = (2E)-2-butenoate + L-lysyl-[protein]</text>
        <dbReference type="Rhea" id="RHEA:69172"/>
        <dbReference type="Rhea" id="RHEA-COMP:9752"/>
        <dbReference type="Rhea" id="RHEA-COMP:13707"/>
        <dbReference type="ChEBI" id="CHEBI:15377"/>
        <dbReference type="ChEBI" id="CHEBI:29969"/>
        <dbReference type="ChEBI" id="CHEBI:35899"/>
        <dbReference type="ChEBI" id="CHEBI:137954"/>
    </reaction>
    <physiologicalReaction direction="left-to-right" evidence="15">
        <dbReference type="Rhea" id="RHEA:69173"/>
    </physiologicalReaction>
</comment>
<reference evidence="23" key="1">
    <citation type="submission" date="2025-08" db="UniProtKB">
        <authorList>
            <consortium name="RefSeq"/>
        </authorList>
    </citation>
    <scope>IDENTIFICATION</scope>
    <source>
        <tissue evidence="23">Gonads</tissue>
    </source>
</reference>
<keyword evidence="8 20" id="KW-0479">Metal-binding</keyword>
<dbReference type="PRINTS" id="PR01270">
    <property type="entry name" value="HDASUPER"/>
</dbReference>
<comment type="similarity">
    <text evidence="17">Belongs to the histone deacetylase family. HD Type 1 subfamily.</text>
</comment>
<evidence type="ECO:0000256" key="3">
    <source>
        <dbReference type="ARBA" id="ARBA00004286"/>
    </source>
</evidence>
<feature type="binding site" evidence="20">
    <location>
        <position position="178"/>
    </location>
    <ligand>
        <name>a divalent metal cation</name>
        <dbReference type="ChEBI" id="CHEBI:60240"/>
    </ligand>
</feature>
<sequence length="376" mass="42467">MSEILKNKIAYIYSDDLVTHCDKLPAMKNRASIVHDLVRNYNLLSQENIVVVKPRDATEDELKSFHSSDYIDLLKSLNSFDTSLDNIEDNHLEFGLGYDNVIIENVFDFASCLVGSSVSAARLLAAKKCKTVINWFGGWHHAQRDSAAGFCYVNDIVIAIQIMSKFFDKIIYVDLDIHHGDGVQNAFEYSSKILTLSFHKYSQGFFPNTGNIDDIGQSQGKYYTMNIPLKDGVCDKTYVDIFNEVFSMVIENFKAEALVVQCGGDGLIEDPLGQCNLTLKGLGECINKILKSDLPTLFLGGGGYNFPNTARLWAYLTSLILKTDLSNDIPDTCENFTLYEPSYELHIEPGRRKDYNTSEYIKELIKNIKLHCTYIR</sequence>
<evidence type="ECO:0000256" key="11">
    <source>
        <dbReference type="ARBA" id="ARBA00023015"/>
    </source>
</evidence>
<evidence type="ECO:0000259" key="21">
    <source>
        <dbReference type="Pfam" id="PF00850"/>
    </source>
</evidence>
<evidence type="ECO:0000256" key="6">
    <source>
        <dbReference type="ARBA" id="ARBA00022490"/>
    </source>
</evidence>
<dbReference type="GO" id="GO:0005694">
    <property type="term" value="C:chromosome"/>
    <property type="evidence" value="ECO:0007669"/>
    <property type="project" value="UniProtKB-SubCell"/>
</dbReference>
<dbReference type="GO" id="GO:0031507">
    <property type="term" value="P:heterochromatin formation"/>
    <property type="evidence" value="ECO:0007669"/>
    <property type="project" value="TreeGrafter"/>
</dbReference>
<dbReference type="GO" id="GO:0005737">
    <property type="term" value="C:cytoplasm"/>
    <property type="evidence" value="ECO:0007669"/>
    <property type="project" value="UniProtKB-SubCell"/>
</dbReference>
<evidence type="ECO:0000256" key="20">
    <source>
        <dbReference type="PIRSR" id="PIRSR037913-3"/>
    </source>
</evidence>
<dbReference type="SUPFAM" id="SSF52768">
    <property type="entry name" value="Arginase/deacetylase"/>
    <property type="match status" value="1"/>
</dbReference>
<keyword evidence="7" id="KW-0678">Repressor</keyword>
<dbReference type="OrthoDB" id="73273at2759"/>
<name>A0A6J2XH56_SITOR</name>
<dbReference type="InterPro" id="IPR003084">
    <property type="entry name" value="HDAC_I/II"/>
</dbReference>
<evidence type="ECO:0000256" key="10">
    <source>
        <dbReference type="ARBA" id="ARBA00022853"/>
    </source>
</evidence>
<evidence type="ECO:0000313" key="22">
    <source>
        <dbReference type="Proteomes" id="UP000504635"/>
    </source>
</evidence>
<evidence type="ECO:0000256" key="5">
    <source>
        <dbReference type="ARBA" id="ARBA00022454"/>
    </source>
</evidence>
<keyword evidence="5" id="KW-0158">Chromosome</keyword>
<evidence type="ECO:0000256" key="1">
    <source>
        <dbReference type="ARBA" id="ARBA00001968"/>
    </source>
</evidence>
<dbReference type="GO" id="GO:0005634">
    <property type="term" value="C:nucleus"/>
    <property type="evidence" value="ECO:0007669"/>
    <property type="project" value="UniProtKB-SubCell"/>
</dbReference>
<keyword evidence="10 17" id="KW-0156">Chromatin regulator</keyword>
<evidence type="ECO:0000256" key="18">
    <source>
        <dbReference type="PIRSR" id="PIRSR037913-1"/>
    </source>
</evidence>
<feature type="binding site" evidence="20">
    <location>
        <position position="176"/>
    </location>
    <ligand>
        <name>a divalent metal cation</name>
        <dbReference type="ChEBI" id="CHEBI:60240"/>
    </ligand>
</feature>
<dbReference type="GeneID" id="115878403"/>
<keyword evidence="9 17" id="KW-0378">Hydrolase</keyword>
<feature type="binding site" evidence="19">
    <location>
        <position position="149"/>
    </location>
    <ligand>
        <name>substrate</name>
    </ligand>
</feature>
<dbReference type="KEGG" id="soy:115878403"/>
<accession>A0A6J2XH56</accession>
<keyword evidence="22" id="KW-1185">Reference proteome</keyword>
<dbReference type="InterPro" id="IPR037138">
    <property type="entry name" value="His_deacetylse_dom_sf"/>
</dbReference>
<organism evidence="22 23">
    <name type="scientific">Sitophilus oryzae</name>
    <name type="common">Rice weevil</name>
    <name type="synonym">Curculio oryzae</name>
    <dbReference type="NCBI Taxonomy" id="7048"/>
    <lineage>
        <taxon>Eukaryota</taxon>
        <taxon>Metazoa</taxon>
        <taxon>Ecdysozoa</taxon>
        <taxon>Arthropoda</taxon>
        <taxon>Hexapoda</taxon>
        <taxon>Insecta</taxon>
        <taxon>Pterygota</taxon>
        <taxon>Neoptera</taxon>
        <taxon>Endopterygota</taxon>
        <taxon>Coleoptera</taxon>
        <taxon>Polyphaga</taxon>
        <taxon>Cucujiformia</taxon>
        <taxon>Curculionidae</taxon>
        <taxon>Dryophthorinae</taxon>
        <taxon>Sitophilus</taxon>
    </lineage>
</organism>
<keyword evidence="12 17" id="KW-0804">Transcription</keyword>
<evidence type="ECO:0000256" key="16">
    <source>
        <dbReference type="ARBA" id="ARBA00049416"/>
    </source>
</evidence>
<evidence type="ECO:0000256" key="12">
    <source>
        <dbReference type="ARBA" id="ARBA00023163"/>
    </source>
</evidence>
<dbReference type="RefSeq" id="XP_030750763.1">
    <property type="nucleotide sequence ID" value="XM_030894903.1"/>
</dbReference>
<dbReference type="Proteomes" id="UP000504635">
    <property type="component" value="Unplaced"/>
</dbReference>
<evidence type="ECO:0000256" key="14">
    <source>
        <dbReference type="ARBA" id="ARBA00049136"/>
    </source>
</evidence>
<comment type="catalytic activity">
    <reaction evidence="14">
        <text>N(6)-acetyl-L-lysyl-[protein] + H2O = L-lysyl-[protein] + acetate</text>
        <dbReference type="Rhea" id="RHEA:58108"/>
        <dbReference type="Rhea" id="RHEA-COMP:9752"/>
        <dbReference type="Rhea" id="RHEA-COMP:10731"/>
        <dbReference type="ChEBI" id="CHEBI:15377"/>
        <dbReference type="ChEBI" id="CHEBI:29969"/>
        <dbReference type="ChEBI" id="CHEBI:30089"/>
        <dbReference type="ChEBI" id="CHEBI:61930"/>
    </reaction>
    <physiologicalReaction direction="left-to-right" evidence="14">
        <dbReference type="Rhea" id="RHEA:58109"/>
    </physiologicalReaction>
</comment>
<evidence type="ECO:0000256" key="9">
    <source>
        <dbReference type="ARBA" id="ARBA00022801"/>
    </source>
</evidence>
<keyword evidence="11 17" id="KW-0805">Transcription regulation</keyword>
<evidence type="ECO:0000256" key="8">
    <source>
        <dbReference type="ARBA" id="ARBA00022723"/>
    </source>
</evidence>
<dbReference type="PIRSF" id="PIRSF037913">
    <property type="entry name" value="His_deacetylse_1"/>
    <property type="match status" value="1"/>
</dbReference>
<feature type="domain" description="Histone deacetylase" evidence="21">
    <location>
        <begin position="26"/>
        <end position="318"/>
    </location>
</feature>
<comment type="cofactor">
    <cofactor evidence="1">
        <name>a divalent metal cation</name>
        <dbReference type="ChEBI" id="CHEBI:60240"/>
    </cofactor>
</comment>
<dbReference type="PRINTS" id="PR01271">
    <property type="entry name" value="HISDACETLASE"/>
</dbReference>
<proteinExistence type="inferred from homology"/>
<evidence type="ECO:0000256" key="7">
    <source>
        <dbReference type="ARBA" id="ARBA00022491"/>
    </source>
</evidence>